<dbReference type="InterPro" id="IPR051679">
    <property type="entry name" value="DASS-Related_Transporters"/>
</dbReference>
<proteinExistence type="predicted"/>
<keyword evidence="6 7" id="KW-0472">Membrane</keyword>
<comment type="subcellular location">
    <subcellularLocation>
        <location evidence="1">Membrane</location>
        <topology evidence="1">Multi-pass membrane protein</topology>
    </subcellularLocation>
</comment>
<keyword evidence="5 7" id="KW-1133">Transmembrane helix</keyword>
<dbReference type="EMBL" id="SWDB01000027">
    <property type="protein sequence ID" value="TKB44665.1"/>
    <property type="molecule type" value="Genomic_DNA"/>
</dbReference>
<evidence type="ECO:0000256" key="1">
    <source>
        <dbReference type="ARBA" id="ARBA00004141"/>
    </source>
</evidence>
<dbReference type="GO" id="GO:0005886">
    <property type="term" value="C:plasma membrane"/>
    <property type="evidence" value="ECO:0007669"/>
    <property type="project" value="TreeGrafter"/>
</dbReference>
<comment type="caution">
    <text evidence="9">The sequence shown here is derived from an EMBL/GenBank/DDBJ whole genome shotgun (WGS) entry which is preliminary data.</text>
</comment>
<dbReference type="InterPro" id="IPR006037">
    <property type="entry name" value="RCK_C"/>
</dbReference>
<feature type="transmembrane region" description="Helical" evidence="7">
    <location>
        <begin position="386"/>
        <end position="419"/>
    </location>
</feature>
<feature type="transmembrane region" description="Helical" evidence="7">
    <location>
        <begin position="469"/>
        <end position="486"/>
    </location>
</feature>
<gene>
    <name evidence="9" type="ORF">E8M12_11040</name>
</gene>
<dbReference type="PANTHER" id="PTHR43652:SF2">
    <property type="entry name" value="BASIC AMINO ACID ANTIPORTER YFCC-RELATED"/>
    <property type="match status" value="1"/>
</dbReference>
<evidence type="ECO:0000313" key="9">
    <source>
        <dbReference type="EMBL" id="TKB44665.1"/>
    </source>
</evidence>
<feature type="transmembrane region" description="Helical" evidence="7">
    <location>
        <begin position="137"/>
        <end position="156"/>
    </location>
</feature>
<dbReference type="Pfam" id="PF02080">
    <property type="entry name" value="TrkA_C"/>
    <property type="match status" value="2"/>
</dbReference>
<sequence>MLNIDQWFMVGVFITTFAGLIKFQNVPERVFAASTLVCLSFSFVSTKQIFTNAVNPGLITLILLITCSFALERTSFLRILANRMISRKKLKSYFRTLIGTALASAILNNTAVVATLISPIKNNKFINPGKLLLPVSYAAILGGTLTLVGTSTNLIVNSMLIDQGLPGLKFFDFTLIGLTALIACLSVLFIRLKTLPFTESTTRSEKHYFVEAEVMEDSKLIGRSIEENGLRNIDSLFLVEIIRHGHMISPVTPEEFLRPGDKLIFTGDISKVFVLQQFDGLKLFAEQDGLLRDNLTQVLIKPGSAIIGMTLKQAGFRARFDAAVVAIRREGATLSGKLGDLVIQSGDFLVLAVGKDFITRTNLSKNFYIITGVKPDNMLTGWRDKLTLFGFLGSISISVIFEVPLLKCLIFYMAALFATKSLSINEIKRRFPLEIWVIVVSALTLATALESTGLSQVIALHVHNFLSGQSAIFAFAAVFIITLLMTELITNNAAAALIFPIAYNIAIGLGVNPVPFIMAVAFGASGSFISPYGYQTNVMVFNAGNYRLVDFVKAGIPVSLTYITVVLFMIPQVFPF</sequence>
<dbReference type="Gene3D" id="3.30.70.1450">
    <property type="entry name" value="Regulator of K+ conductance, C-terminal domain"/>
    <property type="match status" value="2"/>
</dbReference>
<evidence type="ECO:0000256" key="3">
    <source>
        <dbReference type="ARBA" id="ARBA00022692"/>
    </source>
</evidence>
<name>A0A4U1B3Y4_9GAMM</name>
<dbReference type="SUPFAM" id="SSF116726">
    <property type="entry name" value="TrkA C-terminal domain-like"/>
    <property type="match status" value="2"/>
</dbReference>
<dbReference type="GO" id="GO:0008324">
    <property type="term" value="F:monoatomic cation transmembrane transporter activity"/>
    <property type="evidence" value="ECO:0007669"/>
    <property type="project" value="InterPro"/>
</dbReference>
<feature type="transmembrane region" description="Helical" evidence="7">
    <location>
        <begin position="431"/>
        <end position="449"/>
    </location>
</feature>
<evidence type="ECO:0000256" key="5">
    <source>
        <dbReference type="ARBA" id="ARBA00022989"/>
    </source>
</evidence>
<dbReference type="Proteomes" id="UP000307999">
    <property type="component" value="Unassembled WGS sequence"/>
</dbReference>
<dbReference type="PROSITE" id="PS51202">
    <property type="entry name" value="RCK_C"/>
    <property type="match status" value="2"/>
</dbReference>
<evidence type="ECO:0000256" key="4">
    <source>
        <dbReference type="ARBA" id="ARBA00022737"/>
    </source>
</evidence>
<dbReference type="GO" id="GO:0006813">
    <property type="term" value="P:potassium ion transport"/>
    <property type="evidence" value="ECO:0007669"/>
    <property type="project" value="InterPro"/>
</dbReference>
<protein>
    <submittedName>
        <fullName evidence="9">SLC13 family permease</fullName>
    </submittedName>
</protein>
<feature type="transmembrane region" description="Helical" evidence="7">
    <location>
        <begin position="6"/>
        <end position="23"/>
    </location>
</feature>
<keyword evidence="10" id="KW-1185">Reference proteome</keyword>
<evidence type="ECO:0000313" key="10">
    <source>
        <dbReference type="Proteomes" id="UP000307999"/>
    </source>
</evidence>
<dbReference type="InterPro" id="IPR036721">
    <property type="entry name" value="RCK_C_sf"/>
</dbReference>
<dbReference type="OrthoDB" id="9809303at2"/>
<keyword evidence="4" id="KW-0677">Repeat</keyword>
<reference evidence="9 10" key="1">
    <citation type="submission" date="2019-04" db="EMBL/GenBank/DDBJ databases">
        <title>Thalassotalea guangxiensis sp. nov., isolated from sediment of the coastal wetland.</title>
        <authorList>
            <person name="Zheng S."/>
            <person name="Zhang D."/>
        </authorList>
    </citation>
    <scope>NUCLEOTIDE SEQUENCE [LARGE SCALE GENOMIC DNA]</scope>
    <source>
        <strain evidence="9 10">ZS-4</strain>
    </source>
</reference>
<dbReference type="InterPro" id="IPR004680">
    <property type="entry name" value="Cit_transptr-like_dom"/>
</dbReference>
<dbReference type="PANTHER" id="PTHR43652">
    <property type="entry name" value="BASIC AMINO ACID ANTIPORTER YFCC-RELATED"/>
    <property type="match status" value="1"/>
</dbReference>
<dbReference type="RefSeq" id="WP_136736199.1">
    <property type="nucleotide sequence ID" value="NZ_SWDB01000027.1"/>
</dbReference>
<feature type="transmembrane region" description="Helical" evidence="7">
    <location>
        <begin position="168"/>
        <end position="190"/>
    </location>
</feature>
<dbReference type="AlphaFoldDB" id="A0A4U1B3Y4"/>
<feature type="transmembrane region" description="Helical" evidence="7">
    <location>
        <begin position="516"/>
        <end position="534"/>
    </location>
</feature>
<dbReference type="Pfam" id="PF03600">
    <property type="entry name" value="CitMHS"/>
    <property type="match status" value="1"/>
</dbReference>
<feature type="domain" description="RCK C-terminal" evidence="8">
    <location>
        <begin position="197"/>
        <end position="281"/>
    </location>
</feature>
<feature type="transmembrane region" description="Helical" evidence="7">
    <location>
        <begin position="53"/>
        <end position="71"/>
    </location>
</feature>
<evidence type="ECO:0000256" key="2">
    <source>
        <dbReference type="ARBA" id="ARBA00022448"/>
    </source>
</evidence>
<keyword evidence="3 7" id="KW-0812">Transmembrane</keyword>
<feature type="transmembrane region" description="Helical" evidence="7">
    <location>
        <begin position="554"/>
        <end position="574"/>
    </location>
</feature>
<keyword evidence="2" id="KW-0813">Transport</keyword>
<evidence type="ECO:0000256" key="7">
    <source>
        <dbReference type="SAM" id="Phobius"/>
    </source>
</evidence>
<evidence type="ECO:0000259" key="8">
    <source>
        <dbReference type="PROSITE" id="PS51202"/>
    </source>
</evidence>
<organism evidence="9 10">
    <name type="scientific">Thalassotalea mangrovi</name>
    <dbReference type="NCBI Taxonomy" id="2572245"/>
    <lineage>
        <taxon>Bacteria</taxon>
        <taxon>Pseudomonadati</taxon>
        <taxon>Pseudomonadota</taxon>
        <taxon>Gammaproteobacteria</taxon>
        <taxon>Alteromonadales</taxon>
        <taxon>Colwelliaceae</taxon>
        <taxon>Thalassotalea</taxon>
    </lineage>
</organism>
<feature type="domain" description="RCK C-terminal" evidence="8">
    <location>
        <begin position="283"/>
        <end position="367"/>
    </location>
</feature>
<evidence type="ECO:0000256" key="6">
    <source>
        <dbReference type="ARBA" id="ARBA00023136"/>
    </source>
</evidence>
<feature type="transmembrane region" description="Helical" evidence="7">
    <location>
        <begin position="92"/>
        <end position="117"/>
    </location>
</feature>
<feature type="transmembrane region" description="Helical" evidence="7">
    <location>
        <begin position="493"/>
        <end position="510"/>
    </location>
</feature>
<accession>A0A4U1B3Y4</accession>